<name>A0A165M9N8_9AGAM</name>
<reference evidence="1 2" key="1">
    <citation type="journal article" date="2016" name="Mol. Biol. Evol.">
        <title>Comparative Genomics of Early-Diverging Mushroom-Forming Fungi Provides Insights into the Origins of Lignocellulose Decay Capabilities.</title>
        <authorList>
            <person name="Nagy L.G."/>
            <person name="Riley R."/>
            <person name="Tritt A."/>
            <person name="Adam C."/>
            <person name="Daum C."/>
            <person name="Floudas D."/>
            <person name="Sun H."/>
            <person name="Yadav J.S."/>
            <person name="Pangilinan J."/>
            <person name="Larsson K.H."/>
            <person name="Matsuura K."/>
            <person name="Barry K."/>
            <person name="Labutti K."/>
            <person name="Kuo R."/>
            <person name="Ohm R.A."/>
            <person name="Bhattacharya S.S."/>
            <person name="Shirouzu T."/>
            <person name="Yoshinaga Y."/>
            <person name="Martin F.M."/>
            <person name="Grigoriev I.V."/>
            <person name="Hibbett D.S."/>
        </authorList>
    </citation>
    <scope>NUCLEOTIDE SEQUENCE [LARGE SCALE GENOMIC DNA]</scope>
    <source>
        <strain evidence="1 2">HHB14362 ss-1</strain>
    </source>
</reference>
<protein>
    <submittedName>
        <fullName evidence="1">Uncharacterized protein</fullName>
    </submittedName>
</protein>
<evidence type="ECO:0000313" key="1">
    <source>
        <dbReference type="EMBL" id="KZT18069.1"/>
    </source>
</evidence>
<gene>
    <name evidence="1" type="ORF">NEOLEDRAFT_1152816</name>
</gene>
<organism evidence="1 2">
    <name type="scientific">Neolentinus lepideus HHB14362 ss-1</name>
    <dbReference type="NCBI Taxonomy" id="1314782"/>
    <lineage>
        <taxon>Eukaryota</taxon>
        <taxon>Fungi</taxon>
        <taxon>Dikarya</taxon>
        <taxon>Basidiomycota</taxon>
        <taxon>Agaricomycotina</taxon>
        <taxon>Agaricomycetes</taxon>
        <taxon>Gloeophyllales</taxon>
        <taxon>Gloeophyllaceae</taxon>
        <taxon>Neolentinus</taxon>
    </lineage>
</organism>
<dbReference type="OrthoDB" id="2748701at2759"/>
<keyword evidence="2" id="KW-1185">Reference proteome</keyword>
<accession>A0A165M9N8</accession>
<sequence>MPTLKCGARQLEAEWLGWQNPGEASRLVPSLDCARQQSKLEVQRKLLQQICSIAVSYDGGKTACSLRSVSRTLRDAMEKYRFASVALETPLQMSKFLDAFRAHSSSVNISERVRHLFLSVTSHDAGLDARYILDVLCVSHEYSSNDSFLNPRPLPVSVKQYTLVPRAVALRHSWERDEWYQVQLLQLGKVAAEVNRRLHGLEFRLLPPQPMPTISKLKQAWLELPRVYEITSW</sequence>
<proteinExistence type="predicted"/>
<dbReference type="EMBL" id="KV425714">
    <property type="protein sequence ID" value="KZT18069.1"/>
    <property type="molecule type" value="Genomic_DNA"/>
</dbReference>
<dbReference type="AlphaFoldDB" id="A0A165M9N8"/>
<dbReference type="Proteomes" id="UP000076761">
    <property type="component" value="Unassembled WGS sequence"/>
</dbReference>
<evidence type="ECO:0000313" key="2">
    <source>
        <dbReference type="Proteomes" id="UP000076761"/>
    </source>
</evidence>
<dbReference type="InParanoid" id="A0A165M9N8"/>